<evidence type="ECO:0000256" key="1">
    <source>
        <dbReference type="SAM" id="MobiDB-lite"/>
    </source>
</evidence>
<dbReference type="AlphaFoldDB" id="A0A0A9GYI7"/>
<evidence type="ECO:0000313" key="2">
    <source>
        <dbReference type="EMBL" id="JAE27636.1"/>
    </source>
</evidence>
<protein>
    <submittedName>
        <fullName evidence="2">Uncharacterized protein</fullName>
    </submittedName>
</protein>
<proteinExistence type="predicted"/>
<organism evidence="2">
    <name type="scientific">Arundo donax</name>
    <name type="common">Giant reed</name>
    <name type="synonym">Donax arundinaceus</name>
    <dbReference type="NCBI Taxonomy" id="35708"/>
    <lineage>
        <taxon>Eukaryota</taxon>
        <taxon>Viridiplantae</taxon>
        <taxon>Streptophyta</taxon>
        <taxon>Embryophyta</taxon>
        <taxon>Tracheophyta</taxon>
        <taxon>Spermatophyta</taxon>
        <taxon>Magnoliopsida</taxon>
        <taxon>Liliopsida</taxon>
        <taxon>Poales</taxon>
        <taxon>Poaceae</taxon>
        <taxon>PACMAD clade</taxon>
        <taxon>Arundinoideae</taxon>
        <taxon>Arundineae</taxon>
        <taxon>Arundo</taxon>
    </lineage>
</organism>
<reference evidence="2" key="1">
    <citation type="submission" date="2014-09" db="EMBL/GenBank/DDBJ databases">
        <authorList>
            <person name="Magalhaes I.L.F."/>
            <person name="Oliveira U."/>
            <person name="Santos F.R."/>
            <person name="Vidigal T.H.D.A."/>
            <person name="Brescovit A.D."/>
            <person name="Santos A.J."/>
        </authorList>
    </citation>
    <scope>NUCLEOTIDE SEQUENCE</scope>
    <source>
        <tissue evidence="2">Shoot tissue taken approximately 20 cm above the soil surface</tissue>
    </source>
</reference>
<reference evidence="2" key="2">
    <citation type="journal article" date="2015" name="Data Brief">
        <title>Shoot transcriptome of the giant reed, Arundo donax.</title>
        <authorList>
            <person name="Barrero R.A."/>
            <person name="Guerrero F.D."/>
            <person name="Moolhuijzen P."/>
            <person name="Goolsby J.A."/>
            <person name="Tidwell J."/>
            <person name="Bellgard S.E."/>
            <person name="Bellgard M.I."/>
        </authorList>
    </citation>
    <scope>NUCLEOTIDE SEQUENCE</scope>
    <source>
        <tissue evidence="2">Shoot tissue taken approximately 20 cm above the soil surface</tissue>
    </source>
</reference>
<feature type="region of interest" description="Disordered" evidence="1">
    <location>
        <begin position="17"/>
        <end position="37"/>
    </location>
</feature>
<dbReference type="EMBL" id="GBRH01170260">
    <property type="protein sequence ID" value="JAE27636.1"/>
    <property type="molecule type" value="Transcribed_RNA"/>
</dbReference>
<name>A0A0A9GYI7_ARUDO</name>
<accession>A0A0A9GYI7</accession>
<feature type="compositionally biased region" description="Polar residues" evidence="1">
    <location>
        <begin position="26"/>
        <end position="37"/>
    </location>
</feature>
<sequence>MISKVYIRFPRTYLRHQNPSPPWYQTEASSMRKNSHE</sequence>